<dbReference type="PANTHER" id="PTHR19857:SF19">
    <property type="entry name" value="26S PROTEASOME REGULATORY SUBUNIT RPN14"/>
    <property type="match status" value="1"/>
</dbReference>
<dbReference type="SMART" id="SM00320">
    <property type="entry name" value="WD40"/>
    <property type="match status" value="6"/>
</dbReference>
<protein>
    <submittedName>
        <fullName evidence="7">Proteasomal ATPase-associated factor 1</fullName>
    </submittedName>
</protein>
<dbReference type="SUPFAM" id="SSF50978">
    <property type="entry name" value="WD40 repeat-like"/>
    <property type="match status" value="1"/>
</dbReference>
<feature type="repeat" description="WD" evidence="5">
    <location>
        <begin position="177"/>
        <end position="209"/>
    </location>
</feature>
<dbReference type="InterPro" id="IPR001680">
    <property type="entry name" value="WD40_rpt"/>
</dbReference>
<accession>A0A1S3HFZ7</accession>
<dbReference type="InterPro" id="IPR036322">
    <property type="entry name" value="WD40_repeat_dom_sf"/>
</dbReference>
<dbReference type="Proteomes" id="UP000085678">
    <property type="component" value="Unplaced"/>
</dbReference>
<dbReference type="PROSITE" id="PS50294">
    <property type="entry name" value="WD_REPEATS_REGION"/>
    <property type="match status" value="2"/>
</dbReference>
<sequence length="395" mass="43097">MGAPCRLIVQSDWDQVLRDNEGKAWVTWCRQGQQKIHSEIHTEGLSTSGQPYVTASDNFNVECITKKTLTLSYTDVMSCYRCNFQAPNITFNTVHRPKKSVICVDATSGDLAVSSDTEGKLRVWQTDTGEVRRDLTGHLGDVYTCRFFPSGLVVLSGGADMQLKIWSVENGQCAATLRGHTQGITDTAIVEKGRNIISCSRDGTAKLWDCGHSACLGTVSDLGGVVNGCALGEPDNRIELGVPVEQPSEREVLTEGKMLLLAVENGTLQGFGLHSRSKIFEYKCTDAVNCCNFLSTTTVVCGTQDSTLNLLDLRNTSTPIKCWKEQRGAVLSLLPHKQGFFCSTGDGSCFYVDEQLSTNLELTGSDCDPIYKIALDSTNLLTACRDGSVRKYKLG</sequence>
<dbReference type="InParanoid" id="A0A1S3HFZ7"/>
<keyword evidence="1 5" id="KW-0853">WD repeat</keyword>
<dbReference type="PANTHER" id="PTHR19857">
    <property type="entry name" value="MITOCHONDRIAL DIVISION PROTEIN 1-RELATED"/>
    <property type="match status" value="1"/>
</dbReference>
<evidence type="ECO:0000256" key="2">
    <source>
        <dbReference type="ARBA" id="ARBA00022737"/>
    </source>
</evidence>
<organism evidence="6 7">
    <name type="scientific">Lingula anatina</name>
    <name type="common">Brachiopod</name>
    <name type="synonym">Lingula unguis</name>
    <dbReference type="NCBI Taxonomy" id="7574"/>
    <lineage>
        <taxon>Eukaryota</taxon>
        <taxon>Metazoa</taxon>
        <taxon>Spiralia</taxon>
        <taxon>Lophotrochozoa</taxon>
        <taxon>Brachiopoda</taxon>
        <taxon>Linguliformea</taxon>
        <taxon>Lingulata</taxon>
        <taxon>Lingulida</taxon>
        <taxon>Linguloidea</taxon>
        <taxon>Lingulidae</taxon>
        <taxon>Lingula</taxon>
    </lineage>
</organism>
<dbReference type="InterPro" id="IPR015943">
    <property type="entry name" value="WD40/YVTN_repeat-like_dom_sf"/>
</dbReference>
<dbReference type="OrthoDB" id="27537at2759"/>
<gene>
    <name evidence="7" type="primary">LOC106154952</name>
</gene>
<dbReference type="AlphaFoldDB" id="A0A1S3HFZ7"/>
<comment type="similarity">
    <text evidence="4">Belongs to the WD repeat PAAF1/RPN14 family.</text>
</comment>
<evidence type="ECO:0000256" key="3">
    <source>
        <dbReference type="ARBA" id="ARBA00022942"/>
    </source>
</evidence>
<feature type="repeat" description="WD" evidence="5">
    <location>
        <begin position="135"/>
        <end position="176"/>
    </location>
</feature>
<name>A0A1S3HFZ7_LINAN</name>
<dbReference type="Pfam" id="PF00400">
    <property type="entry name" value="WD40"/>
    <property type="match status" value="2"/>
</dbReference>
<dbReference type="OMA" id="CNWNEAL"/>
<dbReference type="GO" id="GO:0000502">
    <property type="term" value="C:proteasome complex"/>
    <property type="evidence" value="ECO:0007669"/>
    <property type="project" value="UniProtKB-KW"/>
</dbReference>
<dbReference type="InterPro" id="IPR051179">
    <property type="entry name" value="WD_repeat_multifunction"/>
</dbReference>
<evidence type="ECO:0000256" key="5">
    <source>
        <dbReference type="PROSITE-ProRule" id="PRU00221"/>
    </source>
</evidence>
<evidence type="ECO:0000256" key="1">
    <source>
        <dbReference type="ARBA" id="ARBA00022574"/>
    </source>
</evidence>
<evidence type="ECO:0000313" key="6">
    <source>
        <dbReference type="Proteomes" id="UP000085678"/>
    </source>
</evidence>
<dbReference type="KEGG" id="lak:106154952"/>
<dbReference type="PROSITE" id="PS50082">
    <property type="entry name" value="WD_REPEATS_2"/>
    <property type="match status" value="2"/>
</dbReference>
<dbReference type="GeneID" id="106154952"/>
<dbReference type="RefSeq" id="XP_013384980.1">
    <property type="nucleotide sequence ID" value="XM_013529526.1"/>
</dbReference>
<reference evidence="7" key="1">
    <citation type="submission" date="2025-08" db="UniProtKB">
        <authorList>
            <consortium name="RefSeq"/>
        </authorList>
    </citation>
    <scope>IDENTIFICATION</scope>
    <source>
        <tissue evidence="7">Gonads</tissue>
    </source>
</reference>
<dbReference type="Gene3D" id="2.130.10.10">
    <property type="entry name" value="YVTN repeat-like/Quinoprotein amine dehydrogenase"/>
    <property type="match status" value="2"/>
</dbReference>
<keyword evidence="3" id="KW-0647">Proteasome</keyword>
<proteinExistence type="inferred from homology"/>
<dbReference type="STRING" id="7574.A0A1S3HFZ7"/>
<keyword evidence="6" id="KW-1185">Reference proteome</keyword>
<evidence type="ECO:0000313" key="7">
    <source>
        <dbReference type="RefSeq" id="XP_013384980.1"/>
    </source>
</evidence>
<keyword evidence="2" id="KW-0677">Repeat</keyword>
<evidence type="ECO:0000256" key="4">
    <source>
        <dbReference type="ARBA" id="ARBA00038321"/>
    </source>
</evidence>